<dbReference type="KEGG" id="lpan:LPMP_282630"/>
<keyword evidence="2" id="KW-0812">Transmembrane</keyword>
<feature type="signal peptide" evidence="3">
    <location>
        <begin position="1"/>
        <end position="30"/>
    </location>
</feature>
<accession>A0A088RVE8</accession>
<evidence type="ECO:0000313" key="4">
    <source>
        <dbReference type="EMBL" id="AIN99895.1"/>
    </source>
</evidence>
<dbReference type="VEuPathDB" id="TriTrypDB:LPAL13_280032800"/>
<evidence type="ECO:0000256" key="3">
    <source>
        <dbReference type="SAM" id="SignalP"/>
    </source>
</evidence>
<dbReference type="OrthoDB" id="266273at2759"/>
<keyword evidence="3" id="KW-0732">Signal</keyword>
<name>A0A088RVE8_LEIPA</name>
<feature type="region of interest" description="Disordered" evidence="1">
    <location>
        <begin position="159"/>
        <end position="181"/>
    </location>
</feature>
<feature type="transmembrane region" description="Helical" evidence="2">
    <location>
        <begin position="243"/>
        <end position="267"/>
    </location>
</feature>
<reference evidence="4 5" key="1">
    <citation type="journal article" date="2015" name="Sci. Rep.">
        <title>The genome of Leishmania panamensis: insights into genomics of the L. (Viannia) subgenus.</title>
        <authorList>
            <person name="Llanes A."/>
            <person name="Restrepo C.M."/>
            <person name="Vecchio G.D."/>
            <person name="Anguizola F.J."/>
            <person name="Lleonart R."/>
        </authorList>
    </citation>
    <scope>NUCLEOTIDE SEQUENCE [LARGE SCALE GENOMIC DNA]</scope>
    <source>
        <strain evidence="4 5">MHOM/PA/94/PSC-1</strain>
    </source>
</reference>
<evidence type="ECO:0000313" key="5">
    <source>
        <dbReference type="Proteomes" id="UP000063063"/>
    </source>
</evidence>
<sequence length="301" mass="31352">MTHHSHSARTASVAVALTMIVMAALCCTSAECISATPHTRFESERLLVRILESSEAVTPIRSAPPGTAEVTGSLLRVMANALPAHASPNPERRPDETSQVRFTLAFAAGRVHEAANQARAVSPGVVAMGAVATTPAGKSPTLQASLSVQLSHRPLANGEEVHSVEQLSKASPLSPSHQRKQLVPSSYKAAGQLSAQQGSLKGTATEAVLVPRTVSINSSEEVLSSEGDYGAVLSSGVIASFTVALIFAGLLLILVLVEVCGMVIASVKHRRMRATREAKGADGPAELKRGDFRDTAGCVPV</sequence>
<feature type="compositionally biased region" description="Polar residues" evidence="1">
    <location>
        <begin position="165"/>
        <end position="176"/>
    </location>
</feature>
<keyword evidence="5" id="KW-1185">Reference proteome</keyword>
<dbReference type="VEuPathDB" id="TriTrypDB:LPMP_282630"/>
<dbReference type="eggNOG" id="ENOG502SIDP">
    <property type="taxonomic scope" value="Eukaryota"/>
</dbReference>
<dbReference type="EMBL" id="CP009397">
    <property type="protein sequence ID" value="AIN99895.1"/>
    <property type="molecule type" value="Genomic_DNA"/>
</dbReference>
<gene>
    <name evidence="4" type="ORF">LPMP_282630</name>
</gene>
<dbReference type="Proteomes" id="UP000063063">
    <property type="component" value="Chromosome 28"/>
</dbReference>
<evidence type="ECO:0000256" key="2">
    <source>
        <dbReference type="SAM" id="Phobius"/>
    </source>
</evidence>
<protein>
    <recommendedName>
        <fullName evidence="6">Transmembrane protein</fullName>
    </recommendedName>
</protein>
<evidence type="ECO:0008006" key="6">
    <source>
        <dbReference type="Google" id="ProtNLM"/>
    </source>
</evidence>
<dbReference type="AlphaFoldDB" id="A0A088RVE8"/>
<keyword evidence="2" id="KW-1133">Transmembrane helix</keyword>
<organism evidence="4 5">
    <name type="scientific">Leishmania panamensis</name>
    <dbReference type="NCBI Taxonomy" id="5679"/>
    <lineage>
        <taxon>Eukaryota</taxon>
        <taxon>Discoba</taxon>
        <taxon>Euglenozoa</taxon>
        <taxon>Kinetoplastea</taxon>
        <taxon>Metakinetoplastina</taxon>
        <taxon>Trypanosomatida</taxon>
        <taxon>Trypanosomatidae</taxon>
        <taxon>Leishmaniinae</taxon>
        <taxon>Leishmania</taxon>
        <taxon>Leishmania guyanensis species complex</taxon>
    </lineage>
</organism>
<proteinExistence type="predicted"/>
<dbReference type="RefSeq" id="XP_010700602.1">
    <property type="nucleotide sequence ID" value="XM_010702300.1"/>
</dbReference>
<dbReference type="GeneID" id="22576708"/>
<feature type="chain" id="PRO_5001839074" description="Transmembrane protein" evidence="3">
    <location>
        <begin position="31"/>
        <end position="301"/>
    </location>
</feature>
<evidence type="ECO:0000256" key="1">
    <source>
        <dbReference type="SAM" id="MobiDB-lite"/>
    </source>
</evidence>
<keyword evidence="2" id="KW-0472">Membrane</keyword>